<evidence type="ECO:0000313" key="1">
    <source>
        <dbReference type="EMBL" id="XAM42061.1"/>
    </source>
</evidence>
<proteinExistence type="predicted"/>
<keyword evidence="2" id="KW-1185">Reference proteome</keyword>
<organism evidence="1 2">
    <name type="scientific">Terrisporobacter petrolearius</name>
    <dbReference type="NCBI Taxonomy" id="1460447"/>
    <lineage>
        <taxon>Bacteria</taxon>
        <taxon>Bacillati</taxon>
        <taxon>Bacillota</taxon>
        <taxon>Clostridia</taxon>
        <taxon>Peptostreptococcales</taxon>
        <taxon>Peptostreptococcaceae</taxon>
        <taxon>Terrisporobacter</taxon>
    </lineage>
</organism>
<dbReference type="Proteomes" id="UP001477947">
    <property type="component" value="Chromosome"/>
</dbReference>
<reference evidence="1 2" key="1">
    <citation type="submission" date="2024-04" db="EMBL/GenBank/DDBJ databases">
        <title>Isolation and characterization of novel acetogenic strains of the genera Terrisporobacter and Acetoanaerobium.</title>
        <authorList>
            <person name="Boeer T."/>
            <person name="Schueler M.A."/>
            <person name="Lueschen A."/>
            <person name="Eysell L."/>
            <person name="Droege J."/>
            <person name="Heinemann M."/>
            <person name="Engelhardt L."/>
            <person name="Basen M."/>
            <person name="Daniel R."/>
        </authorList>
    </citation>
    <scope>NUCLEOTIDE SEQUENCE [LARGE SCALE GENOMIC DNA]</scope>
    <source>
        <strain evidence="1 2">ELB</strain>
    </source>
</reference>
<name>A0ABZ3FFS2_9FIRM</name>
<sequence length="83" mass="9745">MEHKGEGGNMKIEIELRQCYVGDKKALFHKWIVSSRESYSLPARNIIIIEGLIEYEDGNLDTVNYGLIKFIDNKHAEYIWDRE</sequence>
<protein>
    <submittedName>
        <fullName evidence="1">Uncharacterized protein</fullName>
    </submittedName>
</protein>
<dbReference type="EMBL" id="CP154622">
    <property type="protein sequence ID" value="XAM42061.1"/>
    <property type="molecule type" value="Genomic_DNA"/>
</dbReference>
<evidence type="ECO:0000313" key="2">
    <source>
        <dbReference type="Proteomes" id="UP001477947"/>
    </source>
</evidence>
<accession>A0ABZ3FFS2</accession>
<gene>
    <name evidence="1" type="ORF">TPELB_23740</name>
</gene>